<dbReference type="SUPFAM" id="SSF55031">
    <property type="entry name" value="Bacterial exopeptidase dimerisation domain"/>
    <property type="match status" value="1"/>
</dbReference>
<dbReference type="PANTHER" id="PTHR11014:SF63">
    <property type="entry name" value="METALLOPEPTIDASE, PUTATIVE (AFU_ORTHOLOGUE AFUA_6G09600)-RELATED"/>
    <property type="match status" value="1"/>
</dbReference>
<dbReference type="InterPro" id="IPR017439">
    <property type="entry name" value="Amidohydrolase"/>
</dbReference>
<name>A0A7V8FTZ1_9BURK</name>
<dbReference type="Proteomes" id="UP000462435">
    <property type="component" value="Unassembled WGS sequence"/>
</dbReference>
<evidence type="ECO:0000256" key="2">
    <source>
        <dbReference type="PIRSR" id="PIRSR005962-1"/>
    </source>
</evidence>
<dbReference type="Gene3D" id="3.30.70.360">
    <property type="match status" value="1"/>
</dbReference>
<dbReference type="Pfam" id="PF01546">
    <property type="entry name" value="Peptidase_M20"/>
    <property type="match status" value="1"/>
</dbReference>
<sequence>MKLIDPIVQFHAELQKIRRDIHAHPELSYEEQRTSDVVAQKLTEWGIPVVRGLGVTGVVGIIKHGDSPRAVGLRADMDALPMPELNTFPHASRHEGKMHACGHDGHTAMLLGAAHYLSQHRHFDGTVYVIFQPAEEGGRGAERMIQDGLFDKYPMDAVFGMHNWPGIAAGHFGVTPGPQMASSNEFHVTIKGKGSHAAQPHKAIDPVMTAVQIAQSWQTIVSRNANPNDPAVVSITQIHAGSATNVIPDEATMIGTVRTFSTPVLDMIERRMQEIAEHTAAAFDASVDFRFKRNYPPLINHEKETAFAVEVLTEQFGADHVDARTEPTMGAEDFAFMLQHKPGCYVFLGNGDGSHRDHGHGLGPCNLHNPSYDFNDDLLPIGATYWVRLAEKFLAAK</sequence>
<evidence type="ECO:0000259" key="3">
    <source>
        <dbReference type="Pfam" id="PF07687"/>
    </source>
</evidence>
<dbReference type="PIRSF" id="PIRSF005962">
    <property type="entry name" value="Pept_M20D_amidohydro"/>
    <property type="match status" value="1"/>
</dbReference>
<evidence type="ECO:0000313" key="4">
    <source>
        <dbReference type="EMBL" id="KAF1040232.1"/>
    </source>
</evidence>
<dbReference type="CDD" id="cd05666">
    <property type="entry name" value="M20_Acy1-like"/>
    <property type="match status" value="1"/>
</dbReference>
<comment type="caution">
    <text evidence="4">The sequence shown here is derived from an EMBL/GenBank/DDBJ whole genome shotgun (WGS) entry which is preliminary data.</text>
</comment>
<dbReference type="NCBIfam" id="TIGR01891">
    <property type="entry name" value="amidohydrolases"/>
    <property type="match status" value="1"/>
</dbReference>
<dbReference type="FunFam" id="3.30.70.360:FF:000001">
    <property type="entry name" value="N-acetyldiaminopimelate deacetylase"/>
    <property type="match status" value="1"/>
</dbReference>
<dbReference type="InterPro" id="IPR011650">
    <property type="entry name" value="Peptidase_M20_dimer"/>
</dbReference>
<dbReference type="InterPro" id="IPR036264">
    <property type="entry name" value="Bact_exopeptidase_dim_dom"/>
</dbReference>
<feature type="binding site" evidence="2">
    <location>
        <position position="136"/>
    </location>
    <ligand>
        <name>Mn(2+)</name>
        <dbReference type="ChEBI" id="CHEBI:29035"/>
        <label>2</label>
    </ligand>
</feature>
<organism evidence="4 5">
    <name type="scientific">Herbaspirillum frisingense</name>
    <dbReference type="NCBI Taxonomy" id="92645"/>
    <lineage>
        <taxon>Bacteria</taxon>
        <taxon>Pseudomonadati</taxon>
        <taxon>Pseudomonadota</taxon>
        <taxon>Betaproteobacteria</taxon>
        <taxon>Burkholderiales</taxon>
        <taxon>Oxalobacteraceae</taxon>
        <taxon>Herbaspirillum</taxon>
    </lineage>
</organism>
<keyword evidence="2" id="KW-0464">Manganese</keyword>
<gene>
    <name evidence="4" type="primary">hipO_3</name>
    <name evidence="4" type="ORF">GAK35_03596</name>
</gene>
<keyword evidence="2" id="KW-0479">Metal-binding</keyword>
<dbReference type="GO" id="GO:0046872">
    <property type="term" value="F:metal ion binding"/>
    <property type="evidence" value="ECO:0007669"/>
    <property type="project" value="UniProtKB-KW"/>
</dbReference>
<dbReference type="AlphaFoldDB" id="A0A7V8FTZ1"/>
<dbReference type="Gene3D" id="3.40.630.10">
    <property type="entry name" value="Zn peptidases"/>
    <property type="match status" value="1"/>
</dbReference>
<feature type="domain" description="Peptidase M20 dimerisation" evidence="3">
    <location>
        <begin position="185"/>
        <end position="281"/>
    </location>
</feature>
<keyword evidence="1 4" id="KW-0378">Hydrolase</keyword>
<feature type="binding site" evidence="2">
    <location>
        <position position="103"/>
    </location>
    <ligand>
        <name>Mn(2+)</name>
        <dbReference type="ChEBI" id="CHEBI:29035"/>
        <label>2</label>
    </ligand>
</feature>
<feature type="binding site" evidence="2">
    <location>
        <position position="162"/>
    </location>
    <ligand>
        <name>Mn(2+)</name>
        <dbReference type="ChEBI" id="CHEBI:29035"/>
        <label>2</label>
    </ligand>
</feature>
<proteinExistence type="predicted"/>
<dbReference type="GO" id="GO:0019877">
    <property type="term" value="P:diaminopimelate biosynthetic process"/>
    <property type="evidence" value="ECO:0007669"/>
    <property type="project" value="UniProtKB-ARBA"/>
</dbReference>
<reference evidence="5" key="1">
    <citation type="journal article" date="2020" name="MBio">
        <title>Horizontal gene transfer to a defensive symbiont with a reduced genome amongst a multipartite beetle microbiome.</title>
        <authorList>
            <person name="Waterworth S.C."/>
            <person name="Florez L.V."/>
            <person name="Rees E.R."/>
            <person name="Hertweck C."/>
            <person name="Kaltenpoth M."/>
            <person name="Kwan J.C."/>
        </authorList>
    </citation>
    <scope>NUCLEOTIDE SEQUENCE [LARGE SCALE GENOMIC DNA]</scope>
</reference>
<dbReference type="EMBL" id="WNDX01000145">
    <property type="protein sequence ID" value="KAF1040232.1"/>
    <property type="molecule type" value="Genomic_DNA"/>
</dbReference>
<dbReference type="InterPro" id="IPR002933">
    <property type="entry name" value="Peptidase_M20"/>
</dbReference>
<protein>
    <submittedName>
        <fullName evidence="4">Hippurate hydrolase</fullName>
    </submittedName>
</protein>
<accession>A0A7V8FTZ1</accession>
<dbReference type="PANTHER" id="PTHR11014">
    <property type="entry name" value="PEPTIDASE M20 FAMILY MEMBER"/>
    <property type="match status" value="1"/>
</dbReference>
<evidence type="ECO:0000313" key="5">
    <source>
        <dbReference type="Proteomes" id="UP000462435"/>
    </source>
</evidence>
<comment type="cofactor">
    <cofactor evidence="2">
        <name>Mn(2+)</name>
        <dbReference type="ChEBI" id="CHEBI:29035"/>
    </cofactor>
    <text evidence="2">The Mn(2+) ion enhances activity.</text>
</comment>
<feature type="binding site" evidence="2">
    <location>
        <position position="368"/>
    </location>
    <ligand>
        <name>Mn(2+)</name>
        <dbReference type="ChEBI" id="CHEBI:29035"/>
        <label>2</label>
    </ligand>
</feature>
<evidence type="ECO:0000256" key="1">
    <source>
        <dbReference type="ARBA" id="ARBA00022801"/>
    </source>
</evidence>
<dbReference type="Pfam" id="PF07687">
    <property type="entry name" value="M20_dimer"/>
    <property type="match status" value="1"/>
</dbReference>
<dbReference type="GO" id="GO:0050118">
    <property type="term" value="F:N-acetyldiaminopimelate deacetylase activity"/>
    <property type="evidence" value="ECO:0007669"/>
    <property type="project" value="UniProtKB-ARBA"/>
</dbReference>
<feature type="binding site" evidence="2">
    <location>
        <position position="101"/>
    </location>
    <ligand>
        <name>Mn(2+)</name>
        <dbReference type="ChEBI" id="CHEBI:29035"/>
        <label>2</label>
    </ligand>
</feature>
<dbReference type="SUPFAM" id="SSF53187">
    <property type="entry name" value="Zn-dependent exopeptidases"/>
    <property type="match status" value="1"/>
</dbReference>